<evidence type="ECO:0000259" key="3">
    <source>
        <dbReference type="Pfam" id="PF10106"/>
    </source>
</evidence>
<dbReference type="Pfam" id="PF10106">
    <property type="entry name" value="DUF2345"/>
    <property type="match status" value="1"/>
</dbReference>
<dbReference type="InterPro" id="IPR028244">
    <property type="entry name" value="T6SS_Rhs_Vgr_dom"/>
</dbReference>
<dbReference type="Proteomes" id="UP000448575">
    <property type="component" value="Unassembled WGS sequence"/>
</dbReference>
<dbReference type="AlphaFoldDB" id="A0A6N9HH16"/>
<feature type="domain" description="Putative type VI secretion system Rhs element associated Vgr" evidence="4">
    <location>
        <begin position="507"/>
        <end position="606"/>
    </location>
</feature>
<evidence type="ECO:0000313" key="6">
    <source>
        <dbReference type="Proteomes" id="UP000448575"/>
    </source>
</evidence>
<dbReference type="InterPro" id="IPR018769">
    <property type="entry name" value="VgrG2_DUF2345"/>
</dbReference>
<dbReference type="Pfam" id="PF05954">
    <property type="entry name" value="Phage_GPD"/>
    <property type="match status" value="1"/>
</dbReference>
<feature type="domain" description="Gp5/Type VI secretion system Vgr protein OB-fold" evidence="2">
    <location>
        <begin position="409"/>
        <end position="476"/>
    </location>
</feature>
<accession>A0A6N9HH16</accession>
<dbReference type="NCBIfam" id="TIGR03361">
    <property type="entry name" value="VI_Rhs_Vgr"/>
    <property type="match status" value="1"/>
</dbReference>
<feature type="domain" description="DUF2345" evidence="3">
    <location>
        <begin position="642"/>
        <end position="780"/>
    </location>
</feature>
<name>A0A6N9HH16_9BURK</name>
<dbReference type="InterPro" id="IPR006533">
    <property type="entry name" value="T6SS_Vgr_RhsGE"/>
</dbReference>
<organism evidence="5 6">
    <name type="scientific">Pseudoduganella guangdongensis</name>
    <dbReference type="NCBI Taxonomy" id="2692179"/>
    <lineage>
        <taxon>Bacteria</taxon>
        <taxon>Pseudomonadati</taxon>
        <taxon>Pseudomonadota</taxon>
        <taxon>Betaproteobacteria</taxon>
        <taxon>Burkholderiales</taxon>
        <taxon>Oxalobacteraceae</taxon>
        <taxon>Telluria group</taxon>
        <taxon>Pseudoduganella</taxon>
    </lineage>
</organism>
<dbReference type="Pfam" id="PF13296">
    <property type="entry name" value="T6SS_Vgr"/>
    <property type="match status" value="1"/>
</dbReference>
<dbReference type="SUPFAM" id="SSF69255">
    <property type="entry name" value="gp5 N-terminal domain-like"/>
    <property type="match status" value="1"/>
</dbReference>
<dbReference type="SUPFAM" id="SSF69279">
    <property type="entry name" value="Phage tail proteins"/>
    <property type="match status" value="2"/>
</dbReference>
<comment type="caution">
    <text evidence="5">The sequence shown here is derived from an EMBL/GenBank/DDBJ whole genome shotgun (WGS) entry which is preliminary data.</text>
</comment>
<evidence type="ECO:0000256" key="1">
    <source>
        <dbReference type="ARBA" id="ARBA00005558"/>
    </source>
</evidence>
<dbReference type="RefSeq" id="WP_161025888.1">
    <property type="nucleotide sequence ID" value="NZ_WWCJ01000008.1"/>
</dbReference>
<dbReference type="EMBL" id="WWCJ01000008">
    <property type="protein sequence ID" value="MYN02898.1"/>
    <property type="molecule type" value="Genomic_DNA"/>
</dbReference>
<dbReference type="InterPro" id="IPR006531">
    <property type="entry name" value="Gp5/Vgr_OB"/>
</dbReference>
<protein>
    <submittedName>
        <fullName evidence="5">Type VI secretion system tip protein VgrG</fullName>
    </submittedName>
</protein>
<dbReference type="SUPFAM" id="SSF69349">
    <property type="entry name" value="Phage fibre proteins"/>
    <property type="match status" value="1"/>
</dbReference>
<dbReference type="NCBIfam" id="TIGR01646">
    <property type="entry name" value="vgr_GE"/>
    <property type="match status" value="1"/>
</dbReference>
<evidence type="ECO:0000259" key="2">
    <source>
        <dbReference type="Pfam" id="PF04717"/>
    </source>
</evidence>
<keyword evidence="6" id="KW-1185">Reference proteome</keyword>
<evidence type="ECO:0000313" key="5">
    <source>
        <dbReference type="EMBL" id="MYN02898.1"/>
    </source>
</evidence>
<comment type="similarity">
    <text evidence="1">Belongs to the VgrG protein family.</text>
</comment>
<evidence type="ECO:0000259" key="4">
    <source>
        <dbReference type="Pfam" id="PF13296"/>
    </source>
</evidence>
<dbReference type="Gene3D" id="4.10.220.110">
    <property type="match status" value="1"/>
</dbReference>
<reference evidence="5 6" key="1">
    <citation type="submission" date="2019-12" db="EMBL/GenBank/DDBJ databases">
        <title>Novel species isolated from a subtropical stream in China.</title>
        <authorList>
            <person name="Lu H."/>
        </authorList>
    </citation>
    <scope>NUCLEOTIDE SEQUENCE [LARGE SCALE GENOMIC DNA]</scope>
    <source>
        <strain evidence="5 6">DS3</strain>
    </source>
</reference>
<dbReference type="Gene3D" id="2.30.110.50">
    <property type="match status" value="1"/>
</dbReference>
<sequence>MRSLSQILSELPFGRQNNRLLRLSFPNDDGPRSLLLANRLDADEGMSRDFEYTVEVLADDASIALKEVQGKLVTISLVRGDGSLRYFNGYVFEFRLVKTDGSVAFYSMVLRPWLAYLKLRRDNYLFHGKNLREQSAEVFSDYGTHPDWSCRVQGVDEVMTMACQFDETDYNYLHRRWEAAGWHYWYEHGERGHTLVLSDDSKQSPPVDGDSADVRFQRHGGAAEEDGIGDWSPVRSIVASKVALSAFDFKHPVPRHVDLPTLNQQGDVLAMESHEYAGAYGVRNRKDAETQALLRMEEIESRGKHFEALGNSRYLMPGRWFRLCEHFSADAIGASDDKMAFVVVSVRHSATNNYLQQSEGISAYRNQFTCVRKSVHWRPGRSFNSEPARIHGPQTAIVVGPSGQEIYTDEHGRVRVQFHWDRVGRHDEQSSAWVRVASSWAGGNFGGISLPRIGQEVIVQWLDSNPDRPIITGRVYNGENMPPWELPHQHALSGIRSSELKGAGGAGGRNNHLLMDDTAGQIQAVLSSDHYRSQLNLGYLTRVLDTSGRKDHRGEGFELRTDGWGAVRAAKGVLVTAWAQPVQDAGTTQQDNTEGTDTLRAVLDSASLRSQAAEMATEQRGEQKSSHGGLKKHKVLSEHSWSLTKPLVFLSAPDGIAASTPKSIVHAAGEDLGCYAAGNVDMTSGEQMSFSSAKGIRQHVERGSLVTAISHGNHYLHVQDGKVETVSQKGMVFEAKTGDIVLKTKGGSIVLTEAGEILIKGAKETHEIAGTLELGAAKVVNQGSVKSAPVTEFWGMMNVGKFSQQVVLRDALNLAAGAAAGYAYKILAKDGSVLQSGKLDDEGKTARVFTEDMEELQVEIDRNNGKWEFLEDFKHDPEMDADTDDDLPEKVKTPVGVGVLASKAQIPVEHAKKLFMPDGEIDIRAEALTLLGQKIGMPAATIVHILKRSDDMKELVAGVAVEKAVQVAREGMLDLVESKVNHSAAKLVAMVTRDWRGEGELPRDVSSIFEEAAAKRARDMAKVLDRATSGCFGIDDEADALSLSNFDLFELDLPPADLRPEEDAPDFIPPIREA</sequence>
<dbReference type="InterPro" id="IPR017847">
    <property type="entry name" value="T6SS_RhsGE_Vgr_subset"/>
</dbReference>
<dbReference type="InterPro" id="IPR037026">
    <property type="entry name" value="Vgr_OB-fold_dom_sf"/>
</dbReference>
<proteinExistence type="inferred from homology"/>
<gene>
    <name evidence="5" type="primary">tssI</name>
    <name evidence="5" type="ORF">GTP41_12385</name>
</gene>
<dbReference type="Gene3D" id="3.55.50.10">
    <property type="entry name" value="Baseplate protein-like domains"/>
    <property type="match status" value="1"/>
</dbReference>
<dbReference type="Pfam" id="PF04717">
    <property type="entry name" value="Phage_base_V"/>
    <property type="match status" value="1"/>
</dbReference>
<dbReference type="Gene3D" id="2.40.50.230">
    <property type="entry name" value="Gp5 N-terminal domain"/>
    <property type="match status" value="1"/>
</dbReference>